<protein>
    <recommendedName>
        <fullName evidence="2">DNA translocase FtsK</fullName>
    </recommendedName>
</protein>
<feature type="compositionally biased region" description="Polar residues" evidence="8">
    <location>
        <begin position="313"/>
        <end position="325"/>
    </location>
</feature>
<dbReference type="InterPro" id="IPR003593">
    <property type="entry name" value="AAA+_ATPase"/>
</dbReference>
<dbReference type="GeneID" id="58107895"/>
<feature type="compositionally biased region" description="Polar residues" evidence="8">
    <location>
        <begin position="154"/>
        <end position="163"/>
    </location>
</feature>
<feature type="compositionally biased region" description="Acidic residues" evidence="8">
    <location>
        <begin position="104"/>
        <end position="127"/>
    </location>
</feature>
<dbReference type="InterPro" id="IPR050206">
    <property type="entry name" value="FtsK/SpoIIIE/SftA"/>
</dbReference>
<feature type="binding site" evidence="7">
    <location>
        <begin position="532"/>
        <end position="539"/>
    </location>
    <ligand>
        <name>ATP</name>
        <dbReference type="ChEBI" id="CHEBI:30616"/>
    </ligand>
</feature>
<dbReference type="SMART" id="SM00382">
    <property type="entry name" value="AAA"/>
    <property type="match status" value="1"/>
</dbReference>
<dbReference type="InterPro" id="IPR027417">
    <property type="entry name" value="P-loop_NTPase"/>
</dbReference>
<feature type="region of interest" description="Disordered" evidence="8">
    <location>
        <begin position="104"/>
        <end position="220"/>
    </location>
</feature>
<dbReference type="PROSITE" id="PS50901">
    <property type="entry name" value="FTSK"/>
    <property type="match status" value="1"/>
</dbReference>
<comment type="subunit">
    <text evidence="6">Homohexamer. Forms a ring that surrounds DNA.</text>
</comment>
<evidence type="ECO:0000256" key="7">
    <source>
        <dbReference type="PROSITE-ProRule" id="PRU00289"/>
    </source>
</evidence>
<dbReference type="SUPFAM" id="SSF52540">
    <property type="entry name" value="P-loop containing nucleoside triphosphate hydrolases"/>
    <property type="match status" value="1"/>
</dbReference>
<dbReference type="InterPro" id="IPR041027">
    <property type="entry name" value="FtsK_alpha"/>
</dbReference>
<evidence type="ECO:0000256" key="5">
    <source>
        <dbReference type="ARBA" id="ARBA00023125"/>
    </source>
</evidence>
<comment type="similarity">
    <text evidence="1">Belongs to the FtsK/SpoIIIE/SftA family.</text>
</comment>
<evidence type="ECO:0000256" key="4">
    <source>
        <dbReference type="ARBA" id="ARBA00022840"/>
    </source>
</evidence>
<feature type="region of interest" description="Disordered" evidence="8">
    <location>
        <begin position="13"/>
        <end position="51"/>
    </location>
</feature>
<evidence type="ECO:0000313" key="11">
    <source>
        <dbReference type="Proteomes" id="UP000784700"/>
    </source>
</evidence>
<dbReference type="GO" id="GO:0005524">
    <property type="term" value="F:ATP binding"/>
    <property type="evidence" value="ECO:0007669"/>
    <property type="project" value="UniProtKB-UniRule"/>
</dbReference>
<dbReference type="InterPro" id="IPR002543">
    <property type="entry name" value="FtsK_dom"/>
</dbReference>
<dbReference type="SMART" id="SM00843">
    <property type="entry name" value="Ftsk_gamma"/>
    <property type="match status" value="1"/>
</dbReference>
<dbReference type="GO" id="GO:0003677">
    <property type="term" value="F:DNA binding"/>
    <property type="evidence" value="ECO:0007669"/>
    <property type="project" value="UniProtKB-KW"/>
</dbReference>
<evidence type="ECO:0000256" key="6">
    <source>
        <dbReference type="ARBA" id="ARBA00025923"/>
    </source>
</evidence>
<keyword evidence="3 7" id="KW-0547">Nucleotide-binding</keyword>
<proteinExistence type="inferred from homology"/>
<evidence type="ECO:0000259" key="9">
    <source>
        <dbReference type="PROSITE" id="PS50901"/>
    </source>
</evidence>
<dbReference type="RefSeq" id="WP_140925010.1">
    <property type="nucleotide sequence ID" value="NZ_QUBF01000008.1"/>
</dbReference>
<name>A0A9Q8IMI4_9LACO</name>
<dbReference type="Pfam" id="PF01580">
    <property type="entry name" value="FtsK_SpoIIIE"/>
    <property type="match status" value="1"/>
</dbReference>
<dbReference type="AlphaFoldDB" id="A0A9Q8IMI4"/>
<sequence length="848" mass="95199">MEHYDGPAFYRKYRIKNKKQENRHINKISENKKHNYDRKKDVNQSDIVDDENPIAQRAAAFKPTKQSQASDTPYYSLKLSYPYQNIKRNLKQSNDDLILYADESNDSIDLDSYETSENEDLSSLDEVNENKNIDHSTIADKNLKEQKTYGDSDLANNDNESQISNDNDNLDSEENVSSKFEDNNFDQSSNDDSEEVDVKPVEDEEDYDYEDLKNTTPYSKYVDLYSNDFEYIKNKETQGKDFVAAKPDDVSGLDKPEVFDNDENYYNDKSSESNDSEDEISGVPEGLNESPNNDNQSSEIMEQDDKSSHKSHSNNIDSDLENGNDNAVEPKAKEEFGLGHSLSSILDSENDAQKDLSLFKDDDKKTDDNEDNNLINHNYQFPSLDLLSEPNNDNDDSLDDWIESQAQKLDDTLSAFNVNANVVDWTNGPTVTQFQIKLQLGVKVSKITNLNDDLKMALAAKDIRIEAPIPGKTTVGIEIPNPHPRPVMLSEVLDSPQFKNSKDPLTVALGVDLTGKPQMTDIRKMPHGLIAGATGSGKSVFLNSLLISLLYKATPADLKLILIDPKAVEMAPYDNLPHLLSPVISDPKQASAALKWAVKEMDERYEKLAAAGARNVEQFNKMAEEHEDYGLKIPYIVIVIDELADLMMVASSEVQDYIVRITQKARAAGIHLLVATQRPSVDIITGTIKNNIPTRVAFMVSSQVDSRTIIDTAGAERLLGKGDMLYLGSGSSQATRLQGTFVTDDEIENITSEVRKQGKPKYAFQPDSLLKQVNKVEQEDDLMPQVLKYISQEDNVSTSKLQRVFSIGYNRAASLIDTLEQSNYVSGQHGSKPRDVYLTEKDYKKLNI</sequence>
<comment type="caution">
    <text evidence="10">The sequence shown here is derived from an EMBL/GenBank/DDBJ whole genome shotgun (WGS) entry which is preliminary data.</text>
</comment>
<dbReference type="PANTHER" id="PTHR22683:SF42">
    <property type="entry name" value="DNA TRANSLOCASE SFTA"/>
    <property type="match status" value="1"/>
</dbReference>
<dbReference type="Proteomes" id="UP000784700">
    <property type="component" value="Unassembled WGS sequence"/>
</dbReference>
<feature type="domain" description="FtsK" evidence="9">
    <location>
        <begin position="515"/>
        <end position="707"/>
    </location>
</feature>
<dbReference type="CDD" id="cd01127">
    <property type="entry name" value="TrwB_TraG_TraD_VirD4"/>
    <property type="match status" value="1"/>
</dbReference>
<dbReference type="EMBL" id="QUBG01000009">
    <property type="protein sequence ID" value="TPR42916.1"/>
    <property type="molecule type" value="Genomic_DNA"/>
</dbReference>
<dbReference type="Gene3D" id="1.10.10.10">
    <property type="entry name" value="Winged helix-like DNA-binding domain superfamily/Winged helix DNA-binding domain"/>
    <property type="match status" value="1"/>
</dbReference>
<keyword evidence="5" id="KW-0238">DNA-binding</keyword>
<dbReference type="InterPro" id="IPR036390">
    <property type="entry name" value="WH_DNA-bd_sf"/>
</dbReference>
<feature type="compositionally biased region" description="Basic and acidic residues" evidence="8">
    <location>
        <begin position="246"/>
        <end position="258"/>
    </location>
</feature>
<dbReference type="Pfam" id="PF17854">
    <property type="entry name" value="FtsK_alpha"/>
    <property type="match status" value="1"/>
</dbReference>
<keyword evidence="4 7" id="KW-0067">ATP-binding</keyword>
<evidence type="ECO:0000256" key="3">
    <source>
        <dbReference type="ARBA" id="ARBA00022741"/>
    </source>
</evidence>
<evidence type="ECO:0000256" key="1">
    <source>
        <dbReference type="ARBA" id="ARBA00006474"/>
    </source>
</evidence>
<evidence type="ECO:0000256" key="2">
    <source>
        <dbReference type="ARBA" id="ARBA00020887"/>
    </source>
</evidence>
<dbReference type="Gene3D" id="3.40.50.300">
    <property type="entry name" value="P-loop containing nucleotide triphosphate hydrolases"/>
    <property type="match status" value="1"/>
</dbReference>
<dbReference type="SUPFAM" id="SSF46785">
    <property type="entry name" value="Winged helix' DNA-binding domain"/>
    <property type="match status" value="1"/>
</dbReference>
<dbReference type="PANTHER" id="PTHR22683">
    <property type="entry name" value="SPORULATION PROTEIN RELATED"/>
    <property type="match status" value="1"/>
</dbReference>
<feature type="compositionally biased region" description="Basic and acidic residues" evidence="8">
    <location>
        <begin position="18"/>
        <end position="43"/>
    </location>
</feature>
<gene>
    <name evidence="10" type="ORF">DY130_06805</name>
</gene>
<feature type="compositionally biased region" description="Polar residues" evidence="8">
    <location>
        <begin position="289"/>
        <end position="300"/>
    </location>
</feature>
<accession>A0A9Q8IMI4</accession>
<reference evidence="10" key="1">
    <citation type="submission" date="2018-08" db="EMBL/GenBank/DDBJ databases">
        <title>Comparative genomics of wild bee and flower associated Lactobacillus reveals potential adaptation to the bee host.</title>
        <authorList>
            <person name="Vuong H.Q."/>
            <person name="Mcfrederick Q.S."/>
        </authorList>
    </citation>
    <scope>NUCLEOTIDE SEQUENCE</scope>
    <source>
        <strain evidence="10">HV_63</strain>
    </source>
</reference>
<feature type="region of interest" description="Disordered" evidence="8">
    <location>
        <begin position="235"/>
        <end position="327"/>
    </location>
</feature>
<evidence type="ECO:0000313" key="10">
    <source>
        <dbReference type="EMBL" id="TPR42916.1"/>
    </source>
</evidence>
<dbReference type="Gene3D" id="3.30.980.40">
    <property type="match status" value="1"/>
</dbReference>
<dbReference type="InterPro" id="IPR018541">
    <property type="entry name" value="Ftsk_gamma"/>
</dbReference>
<evidence type="ECO:0000256" key="8">
    <source>
        <dbReference type="SAM" id="MobiDB-lite"/>
    </source>
</evidence>
<organism evidence="10 11">
    <name type="scientific">Apilactobacillus micheneri</name>
    <dbReference type="NCBI Taxonomy" id="1899430"/>
    <lineage>
        <taxon>Bacteria</taxon>
        <taxon>Bacillati</taxon>
        <taxon>Bacillota</taxon>
        <taxon>Bacilli</taxon>
        <taxon>Lactobacillales</taxon>
        <taxon>Lactobacillaceae</taxon>
        <taxon>Apilactobacillus</taxon>
    </lineage>
</organism>
<dbReference type="InterPro" id="IPR036388">
    <property type="entry name" value="WH-like_DNA-bd_sf"/>
</dbReference>
<feature type="compositionally biased region" description="Basic and acidic residues" evidence="8">
    <location>
        <begin position="128"/>
        <end position="150"/>
    </location>
</feature>
<dbReference type="Pfam" id="PF09397">
    <property type="entry name" value="FtsK_gamma"/>
    <property type="match status" value="1"/>
</dbReference>